<dbReference type="OrthoDB" id="9804395at2"/>
<keyword evidence="2" id="KW-1185">Reference proteome</keyword>
<sequence>MNSTARAVRPVLSPAVPMSTRLLELALGPLLWCQRQLVSRQLRQQPEAQGARSGQAGSGAVRLRVLVVGDAQAAGVAMADPESGLAPRLAHHLAALLSTDGPCTVTWQLLAGRQIGAQDMLGCMAATDLAPADVLVTLPGHHPTLHSVPTREWLRQMDALRSHARHRAQVRHVVHCSPMPPEPEPFGGLARPLRWQCLHAAQRLDRALRIHLRHSHRRTRFMLQPVGGGQAGQDLHPDARWIERWARQLAEHIEHDLAESVLQGAALPSGFQASDFWHPETASRF</sequence>
<evidence type="ECO:0000313" key="2">
    <source>
        <dbReference type="Proteomes" id="UP000247811"/>
    </source>
</evidence>
<proteinExistence type="predicted"/>
<gene>
    <name evidence="1" type="ORF">C7444_13121</name>
</gene>
<accession>A0A318H5D4</accession>
<protein>
    <recommendedName>
        <fullName evidence="3">SGNH/GDSL hydrolase family protein</fullName>
    </recommendedName>
</protein>
<dbReference type="RefSeq" id="WP_146219456.1">
    <property type="nucleotide sequence ID" value="NZ_QJJS01000031.1"/>
</dbReference>
<evidence type="ECO:0000313" key="1">
    <source>
        <dbReference type="EMBL" id="PXW91887.1"/>
    </source>
</evidence>
<reference evidence="1 2" key="1">
    <citation type="submission" date="2018-05" db="EMBL/GenBank/DDBJ databases">
        <title>Genomic Encyclopedia of Type Strains, Phase IV (KMG-IV): sequencing the most valuable type-strain genomes for metagenomic binning, comparative biology and taxonomic classification.</title>
        <authorList>
            <person name="Goeker M."/>
        </authorList>
    </citation>
    <scope>NUCLEOTIDE SEQUENCE [LARGE SCALE GENOMIC DNA]</scope>
    <source>
        <strain evidence="1 2">DSM 566</strain>
    </source>
</reference>
<name>A0A318H5D4_9BURK</name>
<dbReference type="EMBL" id="QJJS01000031">
    <property type="protein sequence ID" value="PXW91887.1"/>
    <property type="molecule type" value="Genomic_DNA"/>
</dbReference>
<dbReference type="SUPFAM" id="SSF52266">
    <property type="entry name" value="SGNH hydrolase"/>
    <property type="match status" value="1"/>
</dbReference>
<organism evidence="1 2">
    <name type="scientific">Sphaerotilus hippei</name>
    <dbReference type="NCBI Taxonomy" id="744406"/>
    <lineage>
        <taxon>Bacteria</taxon>
        <taxon>Pseudomonadati</taxon>
        <taxon>Pseudomonadota</taxon>
        <taxon>Betaproteobacteria</taxon>
        <taxon>Burkholderiales</taxon>
        <taxon>Sphaerotilaceae</taxon>
        <taxon>Sphaerotilus</taxon>
    </lineage>
</organism>
<comment type="caution">
    <text evidence="1">The sequence shown here is derived from an EMBL/GenBank/DDBJ whole genome shotgun (WGS) entry which is preliminary data.</text>
</comment>
<dbReference type="AlphaFoldDB" id="A0A318H5D4"/>
<evidence type="ECO:0008006" key="3">
    <source>
        <dbReference type="Google" id="ProtNLM"/>
    </source>
</evidence>
<dbReference type="Proteomes" id="UP000247811">
    <property type="component" value="Unassembled WGS sequence"/>
</dbReference>